<evidence type="ECO:0000256" key="1">
    <source>
        <dbReference type="ARBA" id="ARBA00005028"/>
    </source>
</evidence>
<keyword evidence="7" id="KW-1185">Reference proteome</keyword>
<dbReference type="NCBIfam" id="NF008277">
    <property type="entry name" value="PRK11055.1"/>
    <property type="match status" value="1"/>
</dbReference>
<dbReference type="InterPro" id="IPR015443">
    <property type="entry name" value="Aldose_1-epimerase"/>
</dbReference>
<evidence type="ECO:0000256" key="2">
    <source>
        <dbReference type="ARBA" id="ARBA00006206"/>
    </source>
</evidence>
<keyword evidence="4 5" id="KW-0119">Carbohydrate metabolism</keyword>
<dbReference type="Pfam" id="PF01263">
    <property type="entry name" value="Aldose_epim"/>
    <property type="match status" value="1"/>
</dbReference>
<comment type="pathway">
    <text evidence="1 5">Carbohydrate metabolism; hexose metabolism.</text>
</comment>
<reference evidence="6 7" key="1">
    <citation type="submission" date="2021-01" db="EMBL/GenBank/DDBJ databases">
        <title>Biogeographic distribution of Paracoccus.</title>
        <authorList>
            <person name="Hollensteiner J."/>
            <person name="Leineberger J."/>
            <person name="Brinkhoff T."/>
            <person name="Daniel R."/>
        </authorList>
    </citation>
    <scope>NUCLEOTIDE SEQUENCE [LARGE SCALE GENOMIC DNA]</scope>
    <source>
        <strain evidence="6 7">KCTC 22803</strain>
    </source>
</reference>
<comment type="similarity">
    <text evidence="2 5">Belongs to the aldose epimerase family.</text>
</comment>
<evidence type="ECO:0000256" key="4">
    <source>
        <dbReference type="ARBA" id="ARBA00023277"/>
    </source>
</evidence>
<dbReference type="InterPro" id="IPR008183">
    <property type="entry name" value="Aldose_1/G6P_1-epimerase"/>
</dbReference>
<evidence type="ECO:0000256" key="5">
    <source>
        <dbReference type="PIRNR" id="PIRNR005096"/>
    </source>
</evidence>
<keyword evidence="3 5" id="KW-0413">Isomerase</keyword>
<dbReference type="RefSeq" id="WP_271883386.1">
    <property type="nucleotide sequence ID" value="NZ_CP067136.1"/>
</dbReference>
<evidence type="ECO:0000313" key="7">
    <source>
        <dbReference type="Proteomes" id="UP001219349"/>
    </source>
</evidence>
<protein>
    <recommendedName>
        <fullName evidence="5">Aldose 1-epimerase</fullName>
        <ecNumber evidence="5">5.1.3.3</ecNumber>
    </recommendedName>
</protein>
<evidence type="ECO:0000313" key="6">
    <source>
        <dbReference type="EMBL" id="WCR08497.1"/>
    </source>
</evidence>
<name>A0ABY7SR82_9RHOB</name>
<dbReference type="PANTHER" id="PTHR10091:SF0">
    <property type="entry name" value="GALACTOSE MUTAROTASE"/>
    <property type="match status" value="1"/>
</dbReference>
<dbReference type="Proteomes" id="UP001219349">
    <property type="component" value="Chromosome"/>
</dbReference>
<evidence type="ECO:0000256" key="3">
    <source>
        <dbReference type="ARBA" id="ARBA00023235"/>
    </source>
</evidence>
<dbReference type="PIRSF" id="PIRSF005096">
    <property type="entry name" value="GALM"/>
    <property type="match status" value="1"/>
</dbReference>
<comment type="catalytic activity">
    <reaction evidence="5">
        <text>alpha-D-glucose = beta-D-glucose</text>
        <dbReference type="Rhea" id="RHEA:10264"/>
        <dbReference type="ChEBI" id="CHEBI:15903"/>
        <dbReference type="ChEBI" id="CHEBI:17925"/>
        <dbReference type="EC" id="5.1.3.3"/>
    </reaction>
</comment>
<dbReference type="InterPro" id="IPR047215">
    <property type="entry name" value="Galactose_mutarotase-like"/>
</dbReference>
<organism evidence="6 7">
    <name type="scientific">Paracoccus fistulariae</name>
    <dbReference type="NCBI Taxonomy" id="658446"/>
    <lineage>
        <taxon>Bacteria</taxon>
        <taxon>Pseudomonadati</taxon>
        <taxon>Pseudomonadota</taxon>
        <taxon>Alphaproteobacteria</taxon>
        <taxon>Rhodobacterales</taxon>
        <taxon>Paracoccaceae</taxon>
        <taxon>Paracoccus</taxon>
    </lineage>
</organism>
<dbReference type="InterPro" id="IPR014718">
    <property type="entry name" value="GH-type_carb-bd"/>
</dbReference>
<accession>A0ABY7SR82</accession>
<dbReference type="InterPro" id="IPR011013">
    <property type="entry name" value="Gal_mutarotase_sf_dom"/>
</dbReference>
<dbReference type="EC" id="5.1.3.3" evidence="5"/>
<gene>
    <name evidence="6" type="ORF">JHX87_06700</name>
</gene>
<dbReference type="EMBL" id="CP067136">
    <property type="protein sequence ID" value="WCR08497.1"/>
    <property type="molecule type" value="Genomic_DNA"/>
</dbReference>
<dbReference type="CDD" id="cd09019">
    <property type="entry name" value="galactose_mutarotase_like"/>
    <property type="match status" value="1"/>
</dbReference>
<dbReference type="SUPFAM" id="SSF74650">
    <property type="entry name" value="Galactose mutarotase-like"/>
    <property type="match status" value="1"/>
</dbReference>
<sequence length="326" mass="35845">MTADAVTTLPDGQEIRRITLRSGSMTAQLLTLGAIVQDLRIEGVDHPLVLGCDDIADYLGQARYMGAIVGRFANRIARARFPLDGAICQTDPNFLGRHTLHGGSEGLDLQIWRIDELAKDHALLSVTLPDGHMGFPGNLQIRARIALEDQALVFDLQAETDAPTPCSLAHHGYFNLDGGADIVGHRLWIDAAQYLPVDQDMIPLPGIAELAGTAFDFRQLREIGDSGYDHNFCLSRDATRPRRVAQLTGRSGLSMSVITDAPGLQLYDGRHFADLPGLQGRRYGPRSGVALETQIWPDAPNRPDFPHSILRPGQTYRHHIRYGFSL</sequence>
<dbReference type="Gene3D" id="2.70.98.10">
    <property type="match status" value="1"/>
</dbReference>
<dbReference type="PANTHER" id="PTHR10091">
    <property type="entry name" value="ALDOSE-1-EPIMERASE"/>
    <property type="match status" value="1"/>
</dbReference>
<proteinExistence type="inferred from homology"/>